<dbReference type="Proteomes" id="UP000078316">
    <property type="component" value="Unassembled WGS sequence"/>
</dbReference>
<evidence type="ECO:0000313" key="3">
    <source>
        <dbReference type="Proteomes" id="UP000078316"/>
    </source>
</evidence>
<evidence type="ECO:0008006" key="4">
    <source>
        <dbReference type="Google" id="ProtNLM"/>
    </source>
</evidence>
<protein>
    <recommendedName>
        <fullName evidence="4">DUF3617 domain-containing protein</fullName>
    </recommendedName>
</protein>
<comment type="caution">
    <text evidence="2">The sequence shown here is derived from an EMBL/GenBank/DDBJ whole genome shotgun (WGS) entry which is preliminary data.</text>
</comment>
<dbReference type="EMBL" id="LWHQ01000049">
    <property type="protein sequence ID" value="OAS19622.1"/>
    <property type="molecule type" value="Genomic_DNA"/>
</dbReference>
<dbReference type="AlphaFoldDB" id="A0A179S4E8"/>
<feature type="chain" id="PRO_5008105587" description="DUF3617 domain-containing protein" evidence="1">
    <location>
        <begin position="27"/>
        <end position="167"/>
    </location>
</feature>
<sequence length="167" mass="17127">MPVRPIGAGFVGFGLALSAASLPAAADTLPVRKAGLWESKTVSAEGNATARQCIDEKTDQMAQGALGAGQCSKRSFVKTSTGYTGETECKIGPISASGTSVITGDFASKVHLDVDTTLTGVPGMKEPVRRKMTIDATYLGPCEAGQSPGDIILPDGKIVKMPQGAGR</sequence>
<accession>A0A179S4E8</accession>
<dbReference type="OrthoDB" id="8113882at2"/>
<evidence type="ECO:0000256" key="1">
    <source>
        <dbReference type="SAM" id="SignalP"/>
    </source>
</evidence>
<keyword evidence="1" id="KW-0732">Signal</keyword>
<dbReference type="InterPro" id="IPR022061">
    <property type="entry name" value="DUF3617"/>
</dbReference>
<gene>
    <name evidence="2" type="ORF">A5481_24745</name>
</gene>
<feature type="signal peptide" evidence="1">
    <location>
        <begin position="1"/>
        <end position="26"/>
    </location>
</feature>
<name>A0A179S4E8_9HYPH</name>
<organism evidence="2 3">
    <name type="scientific">Methylobacterium platani</name>
    <dbReference type="NCBI Taxonomy" id="427683"/>
    <lineage>
        <taxon>Bacteria</taxon>
        <taxon>Pseudomonadati</taxon>
        <taxon>Pseudomonadota</taxon>
        <taxon>Alphaproteobacteria</taxon>
        <taxon>Hyphomicrobiales</taxon>
        <taxon>Methylobacteriaceae</taxon>
        <taxon>Methylobacterium</taxon>
    </lineage>
</organism>
<dbReference type="RefSeq" id="WP_048433807.1">
    <property type="nucleotide sequence ID" value="NZ_LWHQ01000049.1"/>
</dbReference>
<dbReference type="Pfam" id="PF12276">
    <property type="entry name" value="DUF3617"/>
    <property type="match status" value="1"/>
</dbReference>
<reference evidence="2 3" key="1">
    <citation type="submission" date="2016-04" db="EMBL/GenBank/DDBJ databases">
        <authorList>
            <person name="Evans L.H."/>
            <person name="Alamgir A."/>
            <person name="Owens N."/>
            <person name="Weber N.D."/>
            <person name="Virtaneva K."/>
            <person name="Barbian K."/>
            <person name="Babar A."/>
            <person name="Rosenke K."/>
        </authorList>
    </citation>
    <scope>NUCLEOTIDE SEQUENCE [LARGE SCALE GENOMIC DNA]</scope>
    <source>
        <strain evidence="2 3">PMB02</strain>
    </source>
</reference>
<evidence type="ECO:0000313" key="2">
    <source>
        <dbReference type="EMBL" id="OAS19622.1"/>
    </source>
</evidence>
<proteinExistence type="predicted"/>